<evidence type="ECO:0000256" key="2">
    <source>
        <dbReference type="ARBA" id="ARBA00022840"/>
    </source>
</evidence>
<keyword evidence="4" id="KW-0808">Transferase</keyword>
<dbReference type="GO" id="GO:0005524">
    <property type="term" value="F:ATP binding"/>
    <property type="evidence" value="ECO:0007669"/>
    <property type="project" value="UniProtKB-UniRule"/>
</dbReference>
<dbReference type="HAMAP" id="MF_01111">
    <property type="entry name" value="UPF0200"/>
    <property type="match status" value="1"/>
</dbReference>
<accession>A0A7J3XZB0</accession>
<dbReference type="AlphaFoldDB" id="A0A7J3XZB0"/>
<comment type="similarity">
    <text evidence="3">Belongs to the UPF0200 family.</text>
</comment>
<keyword evidence="1 3" id="KW-0547">Nucleotide-binding</keyword>
<keyword evidence="4" id="KW-0418">Kinase</keyword>
<dbReference type="GO" id="GO:0016301">
    <property type="term" value="F:kinase activity"/>
    <property type="evidence" value="ECO:0007669"/>
    <property type="project" value="UniProtKB-KW"/>
</dbReference>
<dbReference type="PANTHER" id="PTHR41930:SF1">
    <property type="entry name" value="DEPHOSPHO-COA KINASE"/>
    <property type="match status" value="1"/>
</dbReference>
<sequence>MLLILLAGMPGSGKSIVAKAASEAGLPVVNMGDVVREETLRRYGEITPALMLKTSIELRAEYGEDYIAVKTIERIPRNAKIVVVDGVRSLAEVEAFRRLGKPVILAVHASPKTRFERLLKRSRPGDPKSLDEFNKRDEIELKLGVGSVIALADYVIVNETSVEEVLKEAKRIIEKVVSNAEDNC</sequence>
<evidence type="ECO:0000256" key="1">
    <source>
        <dbReference type="ARBA" id="ARBA00022741"/>
    </source>
</evidence>
<dbReference type="EMBL" id="DRYK01000061">
    <property type="protein sequence ID" value="HHP68064.1"/>
    <property type="molecule type" value="Genomic_DNA"/>
</dbReference>
<gene>
    <name evidence="4" type="ORF">ENM60_04685</name>
</gene>
<dbReference type="Pfam" id="PF13207">
    <property type="entry name" value="AAA_17"/>
    <property type="match status" value="1"/>
</dbReference>
<dbReference type="PANTHER" id="PTHR41930">
    <property type="entry name" value="UPF0200 PROTEIN MJ1399"/>
    <property type="match status" value="1"/>
</dbReference>
<evidence type="ECO:0000313" key="4">
    <source>
        <dbReference type="EMBL" id="HHP68064.1"/>
    </source>
</evidence>
<protein>
    <recommendedName>
        <fullName evidence="3">UPF0200 protein ENM60_04685</fullName>
    </recommendedName>
</protein>
<comment type="caution">
    <text evidence="4">The sequence shown here is derived from an EMBL/GenBank/DDBJ whole genome shotgun (WGS) entry which is preliminary data.</text>
</comment>
<proteinExistence type="inferred from homology"/>
<reference evidence="4" key="1">
    <citation type="journal article" date="2020" name="mSystems">
        <title>Genome- and Community-Level Interaction Insights into Carbon Utilization and Element Cycling Functions of Hydrothermarchaeota in Hydrothermal Sediment.</title>
        <authorList>
            <person name="Zhou Z."/>
            <person name="Liu Y."/>
            <person name="Xu W."/>
            <person name="Pan J."/>
            <person name="Luo Z.H."/>
            <person name="Li M."/>
        </authorList>
    </citation>
    <scope>NUCLEOTIDE SEQUENCE [LARGE SCALE GENOMIC DNA]</scope>
    <source>
        <strain evidence="4">SpSt-110</strain>
    </source>
</reference>
<dbReference type="InterPro" id="IPR027417">
    <property type="entry name" value="P-loop_NTPase"/>
</dbReference>
<dbReference type="Gene3D" id="3.40.50.300">
    <property type="entry name" value="P-loop containing nucleotide triphosphate hydrolases"/>
    <property type="match status" value="1"/>
</dbReference>
<evidence type="ECO:0000256" key="3">
    <source>
        <dbReference type="HAMAP-Rule" id="MF_01111"/>
    </source>
</evidence>
<dbReference type="SUPFAM" id="SSF52540">
    <property type="entry name" value="P-loop containing nucleoside triphosphate hydrolases"/>
    <property type="match status" value="1"/>
</dbReference>
<keyword evidence="2 3" id="KW-0067">ATP-binding</keyword>
<organism evidence="4">
    <name type="scientific">Thermogladius calderae</name>
    <dbReference type="NCBI Taxonomy" id="1200300"/>
    <lineage>
        <taxon>Archaea</taxon>
        <taxon>Thermoproteota</taxon>
        <taxon>Thermoprotei</taxon>
        <taxon>Desulfurococcales</taxon>
        <taxon>Desulfurococcaceae</taxon>
        <taxon>Thermogladius</taxon>
    </lineage>
</organism>
<name>A0A7J3XZB0_9CREN</name>
<feature type="binding site" evidence="3">
    <location>
        <begin position="8"/>
        <end position="15"/>
    </location>
    <ligand>
        <name>ATP</name>
        <dbReference type="ChEBI" id="CHEBI:30616"/>
    </ligand>
</feature>
<dbReference type="InterPro" id="IPR022970">
    <property type="entry name" value="NTP_hydrolase-rel"/>
</dbReference>